<organism evidence="1 2">
    <name type="scientific">Romanomermis culicivorax</name>
    <name type="common">Nematode worm</name>
    <dbReference type="NCBI Taxonomy" id="13658"/>
    <lineage>
        <taxon>Eukaryota</taxon>
        <taxon>Metazoa</taxon>
        <taxon>Ecdysozoa</taxon>
        <taxon>Nematoda</taxon>
        <taxon>Enoplea</taxon>
        <taxon>Dorylaimia</taxon>
        <taxon>Mermithida</taxon>
        <taxon>Mermithoidea</taxon>
        <taxon>Mermithidae</taxon>
        <taxon>Romanomermis</taxon>
    </lineage>
</organism>
<accession>A0A915JX52</accession>
<keyword evidence="1" id="KW-1185">Reference proteome</keyword>
<dbReference type="WBParaSite" id="nRc.2.0.1.t30906-RA">
    <property type="protein sequence ID" value="nRc.2.0.1.t30906-RA"/>
    <property type="gene ID" value="nRc.2.0.1.g30906"/>
</dbReference>
<protein>
    <submittedName>
        <fullName evidence="2">Uncharacterized protein</fullName>
    </submittedName>
</protein>
<proteinExistence type="predicted"/>
<sequence>MDLETQEQDVTTSVEEGCFSILMGADIQYPWLRAPVKGDNKEISKSMTRQYFLGMSKLTKLKTGCV</sequence>
<dbReference type="AlphaFoldDB" id="A0A915JX52"/>
<dbReference type="Proteomes" id="UP000887565">
    <property type="component" value="Unplaced"/>
</dbReference>
<reference evidence="2" key="1">
    <citation type="submission" date="2022-11" db="UniProtKB">
        <authorList>
            <consortium name="WormBaseParasite"/>
        </authorList>
    </citation>
    <scope>IDENTIFICATION</scope>
</reference>
<evidence type="ECO:0000313" key="1">
    <source>
        <dbReference type="Proteomes" id="UP000887565"/>
    </source>
</evidence>
<name>A0A915JX52_ROMCU</name>
<evidence type="ECO:0000313" key="2">
    <source>
        <dbReference type="WBParaSite" id="nRc.2.0.1.t30906-RA"/>
    </source>
</evidence>